<evidence type="ECO:0000313" key="1">
    <source>
        <dbReference type="EMBL" id="EQB45980.1"/>
    </source>
</evidence>
<evidence type="ECO:0000313" key="2">
    <source>
        <dbReference type="Proteomes" id="UP000015530"/>
    </source>
</evidence>
<sequence length="12" mass="1509">MKAFHLKMKYVI</sequence>
<comment type="caution">
    <text evidence="1">The sequence shown here is derived from an EMBL/GenBank/DDBJ whole genome shotgun (WGS) entry which is preliminary data.</text>
</comment>
<protein>
    <submittedName>
        <fullName evidence="1">Uncharacterized protein</fullName>
    </submittedName>
</protein>
<proteinExistence type="predicted"/>
<dbReference type="EMBL" id="AMYD01003576">
    <property type="protein sequence ID" value="EQB45980.1"/>
    <property type="molecule type" value="Genomic_DNA"/>
</dbReference>
<dbReference type="Proteomes" id="UP000015530">
    <property type="component" value="Unassembled WGS sequence"/>
</dbReference>
<name>T0LCE4_COLGC</name>
<gene>
    <name evidence="1" type="ORF">CGLO_15057</name>
</gene>
<dbReference type="HOGENOM" id="CLU_3436820_0_0_1"/>
<accession>T0LCE4</accession>
<organism evidence="1 2">
    <name type="scientific">Colletotrichum gloeosporioides (strain Cg-14)</name>
    <name type="common">Anthracnose fungus</name>
    <name type="synonym">Glomerella cingulata</name>
    <dbReference type="NCBI Taxonomy" id="1237896"/>
    <lineage>
        <taxon>Eukaryota</taxon>
        <taxon>Fungi</taxon>
        <taxon>Dikarya</taxon>
        <taxon>Ascomycota</taxon>
        <taxon>Pezizomycotina</taxon>
        <taxon>Sordariomycetes</taxon>
        <taxon>Hypocreomycetidae</taxon>
        <taxon>Glomerellales</taxon>
        <taxon>Glomerellaceae</taxon>
        <taxon>Colletotrichum</taxon>
        <taxon>Colletotrichum gloeosporioides species complex</taxon>
    </lineage>
</organism>
<reference evidence="2" key="1">
    <citation type="journal article" date="2013" name="Mol. Plant Microbe Interact.">
        <title>Global aspects of pacC regulation of pathogenicity genes in Colletotrichum gloeosporioides as revealed by transcriptome analysis.</title>
        <authorList>
            <person name="Alkan N."/>
            <person name="Meng X."/>
            <person name="Friedlander G."/>
            <person name="Reuveni E."/>
            <person name="Sukno S."/>
            <person name="Sherman A."/>
            <person name="Thon M."/>
            <person name="Fluhr R."/>
            <person name="Prusky D."/>
        </authorList>
    </citation>
    <scope>NUCLEOTIDE SEQUENCE [LARGE SCALE GENOMIC DNA]</scope>
    <source>
        <strain evidence="2">Cg-14</strain>
    </source>
</reference>